<dbReference type="AlphaFoldDB" id="A0A7M5XLG6"/>
<name>A0A7M5XLG6_9CNID</name>
<accession>A0A7M5XLG6</accession>
<organism evidence="1 2">
    <name type="scientific">Clytia hemisphaerica</name>
    <dbReference type="NCBI Taxonomy" id="252671"/>
    <lineage>
        <taxon>Eukaryota</taxon>
        <taxon>Metazoa</taxon>
        <taxon>Cnidaria</taxon>
        <taxon>Hydrozoa</taxon>
        <taxon>Hydroidolina</taxon>
        <taxon>Leptothecata</taxon>
        <taxon>Obeliida</taxon>
        <taxon>Clytiidae</taxon>
        <taxon>Clytia</taxon>
    </lineage>
</organism>
<reference evidence="1" key="1">
    <citation type="submission" date="2021-01" db="UniProtKB">
        <authorList>
            <consortium name="EnsemblMetazoa"/>
        </authorList>
    </citation>
    <scope>IDENTIFICATION</scope>
</reference>
<keyword evidence="2" id="KW-1185">Reference proteome</keyword>
<evidence type="ECO:0000313" key="2">
    <source>
        <dbReference type="Proteomes" id="UP000594262"/>
    </source>
</evidence>
<evidence type="ECO:0000313" key="1">
    <source>
        <dbReference type="EnsemblMetazoa" id="CLYHEMP025452.1"/>
    </source>
</evidence>
<proteinExistence type="predicted"/>
<sequence>QRIRFLAGISDDGYSTDISVTVYFAKQFDIPKGINRYLSASFCGSYYSVTANGNINSITYKIPSNVGSKGRTCELYTEVFLASDGHMMWDIQAQPFTHLDWSFCPGGRPCSAVTTGTSRGRLTKSYSLQHTKNELIEPKRLKHRDTGLCFEVESGTEYIIRTSRCRDSFYLAPDEPFLIHVQSGKKVGQRAGETKLQLVNNESDAKIFTLTYVSVTSNGKSGQKKKLGMYPTQEDYQGKTQCMEYPNSPTYITFGP</sequence>
<protein>
    <submittedName>
        <fullName evidence="1">Uncharacterized protein</fullName>
    </submittedName>
</protein>
<dbReference type="Proteomes" id="UP000594262">
    <property type="component" value="Unplaced"/>
</dbReference>
<dbReference type="EnsemblMetazoa" id="CLYHEMT025452.1">
    <property type="protein sequence ID" value="CLYHEMP025452.1"/>
    <property type="gene ID" value="CLYHEMG025452"/>
</dbReference>